<feature type="non-terminal residue" evidence="4">
    <location>
        <position position="1"/>
    </location>
</feature>
<comment type="similarity">
    <text evidence="1">Belongs to the helicase family.</text>
</comment>
<evidence type="ECO:0000256" key="2">
    <source>
        <dbReference type="SAM" id="MobiDB-lite"/>
    </source>
</evidence>
<feature type="region of interest" description="Disordered" evidence="2">
    <location>
        <begin position="194"/>
        <end position="217"/>
    </location>
</feature>
<gene>
    <name evidence="4" type="ORF">GN958_ATG06066</name>
</gene>
<keyword evidence="1" id="KW-0234">DNA repair</keyword>
<evidence type="ECO:0000313" key="5">
    <source>
        <dbReference type="Proteomes" id="UP000704712"/>
    </source>
</evidence>
<name>A0A8S9V0I1_PHYIN</name>
<comment type="catalytic activity">
    <reaction evidence="1">
        <text>ATP + H2O = ADP + phosphate + H(+)</text>
        <dbReference type="Rhea" id="RHEA:13065"/>
        <dbReference type="ChEBI" id="CHEBI:15377"/>
        <dbReference type="ChEBI" id="CHEBI:15378"/>
        <dbReference type="ChEBI" id="CHEBI:30616"/>
        <dbReference type="ChEBI" id="CHEBI:43474"/>
        <dbReference type="ChEBI" id="CHEBI:456216"/>
        <dbReference type="EC" id="5.6.2.3"/>
    </reaction>
</comment>
<dbReference type="GO" id="GO:0005524">
    <property type="term" value="F:ATP binding"/>
    <property type="evidence" value="ECO:0007669"/>
    <property type="project" value="UniProtKB-KW"/>
</dbReference>
<dbReference type="GO" id="GO:0043139">
    <property type="term" value="F:5'-3' DNA helicase activity"/>
    <property type="evidence" value="ECO:0007669"/>
    <property type="project" value="UniProtKB-EC"/>
</dbReference>
<reference evidence="4" key="1">
    <citation type="submission" date="2020-03" db="EMBL/GenBank/DDBJ databases">
        <title>Hybrid Assembly of Korean Phytophthora infestans isolates.</title>
        <authorList>
            <person name="Prokchorchik M."/>
            <person name="Lee Y."/>
            <person name="Seo J."/>
            <person name="Cho J.-H."/>
            <person name="Park Y.-E."/>
            <person name="Jang D.-C."/>
            <person name="Im J.-S."/>
            <person name="Choi J.-G."/>
            <person name="Park H.-J."/>
            <person name="Lee G.-B."/>
            <person name="Lee Y.-G."/>
            <person name="Hong S.-Y."/>
            <person name="Cho K."/>
            <person name="Sohn K.H."/>
        </authorList>
    </citation>
    <scope>NUCLEOTIDE SEQUENCE</scope>
    <source>
        <strain evidence="4">KR_2_A2</strain>
    </source>
</reference>
<keyword evidence="1" id="KW-0347">Helicase</keyword>
<proteinExistence type="inferred from homology"/>
<dbReference type="EMBL" id="JAACNO010000809">
    <property type="protein sequence ID" value="KAF4144729.1"/>
    <property type="molecule type" value="Genomic_DNA"/>
</dbReference>
<comment type="caution">
    <text evidence="4">The sequence shown here is derived from an EMBL/GenBank/DDBJ whole genome shotgun (WGS) entry which is preliminary data.</text>
</comment>
<dbReference type="GO" id="GO:0006281">
    <property type="term" value="P:DNA repair"/>
    <property type="evidence" value="ECO:0007669"/>
    <property type="project" value="UniProtKB-KW"/>
</dbReference>
<feature type="region of interest" description="Disordered" evidence="2">
    <location>
        <begin position="382"/>
        <end position="417"/>
    </location>
</feature>
<evidence type="ECO:0000259" key="3">
    <source>
        <dbReference type="Pfam" id="PF05970"/>
    </source>
</evidence>
<protein>
    <recommendedName>
        <fullName evidence="1">ATP-dependent DNA helicase</fullName>
        <ecNumber evidence="1">5.6.2.3</ecNumber>
    </recommendedName>
</protein>
<keyword evidence="1" id="KW-0067">ATP-binding</keyword>
<comment type="cofactor">
    <cofactor evidence="1">
        <name>Mg(2+)</name>
        <dbReference type="ChEBI" id="CHEBI:18420"/>
    </cofactor>
</comment>
<organism evidence="4 5">
    <name type="scientific">Phytophthora infestans</name>
    <name type="common">Potato late blight agent</name>
    <name type="synonym">Botrytis infestans</name>
    <dbReference type="NCBI Taxonomy" id="4787"/>
    <lineage>
        <taxon>Eukaryota</taxon>
        <taxon>Sar</taxon>
        <taxon>Stramenopiles</taxon>
        <taxon>Oomycota</taxon>
        <taxon>Peronosporomycetes</taxon>
        <taxon>Peronosporales</taxon>
        <taxon>Peronosporaceae</taxon>
        <taxon>Phytophthora</taxon>
    </lineage>
</organism>
<feature type="domain" description="DNA helicase Pif1-like DEAD-box helicase" evidence="3">
    <location>
        <begin position="755"/>
        <end position="812"/>
    </location>
</feature>
<keyword evidence="1" id="KW-0227">DNA damage</keyword>
<evidence type="ECO:0000313" key="4">
    <source>
        <dbReference type="EMBL" id="KAF4144729.1"/>
    </source>
</evidence>
<feature type="non-terminal residue" evidence="4">
    <location>
        <position position="888"/>
    </location>
</feature>
<feature type="compositionally biased region" description="Basic and acidic residues" evidence="2">
    <location>
        <begin position="382"/>
        <end position="391"/>
    </location>
</feature>
<sequence length="888" mass="99981">SPRLRLSISNSCPALAALFFEKKLDLVLKAILRCPASQDTRVSRNYLEREAGAYGKIAGFNGVIEPQMDGRLHLHMTVYCSSFTPEILTRGASSEKVQEYIAKWMDAACTNRLSATTREWLTRWENSQEKVPLPRACEISLPQARENLEIFKSAVEMSLLAAYRHTHSRTCIKGKRGKTQCRLCRPAGIHDSETQPLHITRSESGCKGAPLDSETKQKLDEGYDPELGEFLRPYIPGPIVWEQFRPESEGMFVETNTLLSGLTGSHCNSSVMNGEDAGDMNYMTKEGSGLKNAASVMLTAVEDAIKYPSVAEDSGTPIRQGQYLATRTVNAFEGAHEWSLSLMVYALLGHKSYVSSEAFWYVFPHSFVKALRKSGLTHTNPDKIPSDRCFEDSDDDSSSDSDCDSGSLDIDEDENTDVDCVSGSKPIYQAIEELADFAHTEDLSGQTSSVNESHCTGGTRSYKINGKMMFLSQVDSYRFRGEYFRDFSPTEFACIVDLVPRQTRDVTESTRGRKPRPTFELDQEHPLFDHYQAVIRLKMLTPIFGGPPPPSCPRNRSGDSRLDSLARYILSVAVAWDNYHRPSFELNAAGLASLCNKWDNSSAPFLMKQRYRQIHHFIQKRMRCSQNEKICLDWRARNATRWKDKMCGDFEMSNERQTLQGDSLDPEANGVLSGDVDYMYWLTRATALGNPAHRHSNEAVQSTFWSVMGGEDNDQQPRTDSNRLLHASGLNANVYQSDNNAEQPQVNFLEDKPAMLHLSTVGLIVTDEISMLGGEFAVKMDKRLRLVYDPDLPFGGKSLLLSGDFWQLEALIGTPLCKTMYKPGLSEVLTHARDLFRRFRVFFVETQQRAHDCPVQQKVLRAFRSLPATYPDGLKMPKNFRPLNDDVI</sequence>
<keyword evidence="1" id="KW-0378">Hydrolase</keyword>
<keyword evidence="1" id="KW-0233">DNA recombination</keyword>
<evidence type="ECO:0000256" key="1">
    <source>
        <dbReference type="RuleBase" id="RU363044"/>
    </source>
</evidence>
<dbReference type="GO" id="GO:0016787">
    <property type="term" value="F:hydrolase activity"/>
    <property type="evidence" value="ECO:0007669"/>
    <property type="project" value="UniProtKB-KW"/>
</dbReference>
<feature type="compositionally biased region" description="Acidic residues" evidence="2">
    <location>
        <begin position="392"/>
        <end position="417"/>
    </location>
</feature>
<dbReference type="EC" id="5.6.2.3" evidence="1"/>
<dbReference type="GO" id="GO:0000723">
    <property type="term" value="P:telomere maintenance"/>
    <property type="evidence" value="ECO:0007669"/>
    <property type="project" value="InterPro"/>
</dbReference>
<dbReference type="AlphaFoldDB" id="A0A8S9V0I1"/>
<dbReference type="Proteomes" id="UP000704712">
    <property type="component" value="Unassembled WGS sequence"/>
</dbReference>
<dbReference type="Pfam" id="PF05970">
    <property type="entry name" value="PIF1"/>
    <property type="match status" value="1"/>
</dbReference>
<accession>A0A8S9V0I1</accession>
<keyword evidence="1" id="KW-0547">Nucleotide-binding</keyword>
<dbReference type="InterPro" id="IPR010285">
    <property type="entry name" value="DNA_helicase_pif1-like_DEAD"/>
</dbReference>
<dbReference type="GO" id="GO:0006310">
    <property type="term" value="P:DNA recombination"/>
    <property type="evidence" value="ECO:0007669"/>
    <property type="project" value="UniProtKB-KW"/>
</dbReference>